<evidence type="ECO:0008006" key="5">
    <source>
        <dbReference type="Google" id="ProtNLM"/>
    </source>
</evidence>
<dbReference type="GO" id="GO:0000398">
    <property type="term" value="P:mRNA splicing, via spliceosome"/>
    <property type="evidence" value="ECO:0007669"/>
    <property type="project" value="TreeGrafter"/>
</dbReference>
<evidence type="ECO:0000256" key="1">
    <source>
        <dbReference type="ARBA" id="ARBA00006795"/>
    </source>
</evidence>
<dbReference type="EMBL" id="JAVXUP010000006">
    <property type="protein sequence ID" value="KAK3043463.1"/>
    <property type="molecule type" value="Genomic_DNA"/>
</dbReference>
<feature type="compositionally biased region" description="Basic and acidic residues" evidence="2">
    <location>
        <begin position="378"/>
        <end position="398"/>
    </location>
</feature>
<feature type="compositionally biased region" description="Basic residues" evidence="2">
    <location>
        <begin position="36"/>
        <end position="46"/>
    </location>
</feature>
<organism evidence="3 4">
    <name type="scientific">Escallonia herrerae</name>
    <dbReference type="NCBI Taxonomy" id="1293975"/>
    <lineage>
        <taxon>Eukaryota</taxon>
        <taxon>Viridiplantae</taxon>
        <taxon>Streptophyta</taxon>
        <taxon>Embryophyta</taxon>
        <taxon>Tracheophyta</taxon>
        <taxon>Spermatophyta</taxon>
        <taxon>Magnoliopsida</taxon>
        <taxon>eudicotyledons</taxon>
        <taxon>Gunneridae</taxon>
        <taxon>Pentapetalae</taxon>
        <taxon>asterids</taxon>
        <taxon>campanulids</taxon>
        <taxon>Escalloniales</taxon>
        <taxon>Escalloniaceae</taxon>
        <taxon>Escallonia</taxon>
    </lineage>
</organism>
<gene>
    <name evidence="3" type="ORF">RJ639_002042</name>
</gene>
<dbReference type="AlphaFoldDB" id="A0AA88XIN1"/>
<comment type="similarity">
    <text evidence="1">Belongs to the CWF19 family.</text>
</comment>
<feature type="compositionally biased region" description="Basic and acidic residues" evidence="2">
    <location>
        <begin position="115"/>
        <end position="130"/>
    </location>
</feature>
<dbReference type="Proteomes" id="UP001188597">
    <property type="component" value="Unassembled WGS sequence"/>
</dbReference>
<feature type="compositionally biased region" description="Polar residues" evidence="2">
    <location>
        <begin position="225"/>
        <end position="235"/>
    </location>
</feature>
<dbReference type="PANTHER" id="PTHR12072:SF5">
    <property type="entry name" value="CWF19-LIKE PROTEIN 2"/>
    <property type="match status" value="1"/>
</dbReference>
<evidence type="ECO:0000256" key="2">
    <source>
        <dbReference type="SAM" id="MobiDB-lite"/>
    </source>
</evidence>
<reference evidence="3" key="1">
    <citation type="submission" date="2022-12" db="EMBL/GenBank/DDBJ databases">
        <title>Draft genome assemblies for two species of Escallonia (Escalloniales).</title>
        <authorList>
            <person name="Chanderbali A."/>
            <person name="Dervinis C."/>
            <person name="Anghel I."/>
            <person name="Soltis D."/>
            <person name="Soltis P."/>
            <person name="Zapata F."/>
        </authorList>
    </citation>
    <scope>NUCLEOTIDE SEQUENCE</scope>
    <source>
        <strain evidence="3">UCBG64.0493</strain>
        <tissue evidence="3">Leaf</tissue>
    </source>
</reference>
<proteinExistence type="inferred from homology"/>
<feature type="region of interest" description="Disordered" evidence="2">
    <location>
        <begin position="1"/>
        <end position="240"/>
    </location>
</feature>
<feature type="compositionally biased region" description="Basic and acidic residues" evidence="2">
    <location>
        <begin position="143"/>
        <end position="181"/>
    </location>
</feature>
<feature type="non-terminal residue" evidence="3">
    <location>
        <position position="1"/>
    </location>
</feature>
<dbReference type="GO" id="GO:0071014">
    <property type="term" value="C:post-mRNA release spliceosomal complex"/>
    <property type="evidence" value="ECO:0007669"/>
    <property type="project" value="TreeGrafter"/>
</dbReference>
<comment type="caution">
    <text evidence="3">The sequence shown here is derived from an EMBL/GenBank/DDBJ whole genome shotgun (WGS) entry which is preliminary data.</text>
</comment>
<evidence type="ECO:0000313" key="4">
    <source>
        <dbReference type="Proteomes" id="UP001188597"/>
    </source>
</evidence>
<feature type="compositionally biased region" description="Basic residues" evidence="2">
    <location>
        <begin position="92"/>
        <end position="101"/>
    </location>
</feature>
<feature type="compositionally biased region" description="Acidic residues" evidence="2">
    <location>
        <begin position="185"/>
        <end position="194"/>
    </location>
</feature>
<feature type="region of interest" description="Disordered" evidence="2">
    <location>
        <begin position="378"/>
        <end position="416"/>
    </location>
</feature>
<name>A0AA88XIN1_9ASTE</name>
<evidence type="ECO:0000313" key="3">
    <source>
        <dbReference type="EMBL" id="KAK3043463.1"/>
    </source>
</evidence>
<dbReference type="InterPro" id="IPR040194">
    <property type="entry name" value="Cwf19-like"/>
</dbReference>
<feature type="compositionally biased region" description="Basic and acidic residues" evidence="2">
    <location>
        <begin position="26"/>
        <end position="35"/>
    </location>
</feature>
<protein>
    <recommendedName>
        <fullName evidence="5">CWF19-like protein 2</fullName>
    </recommendedName>
</protein>
<sequence length="448" mass="50488">MLSGLKFIPRDQIGTAIDDGLGGSVSERKNSGRRKEKDRKKKKRTIHSSSDEEDLERTRKGSRKKKTWYSSEEDLTPYSDNSSGKDSYRDEKKRKKKKTRRRNDYASGDSSSNSETEKDENYVRKEDRHTRGGNRAQAKKNKEKGGEKDNIEKNLHDDDIIRRDMGLEWMLRPKDDAERKSVAVSDDEPEEPQAEEVKKVNPRELNPYLKDNGSGYPEDADGTKPNVNHHMSSSAVGDGGASWRLKALKRAKEQAAREGRKLDDVVEERWGSLGQLAVSVASHTAAPSHAHLHATRNRRRELTGEQLASENRSERVTEKDVSVRHANMKVPKLHDSLSWGKRKRQAMSTKDADLISSAMSSLNKFANDGSFMREVMHQKSDDSGGSHARWDRKVESERVSSAPSTSSESKKSSQDYAAVNTALSANQLAAKVMQLRMKGKHDEAEKLM</sequence>
<dbReference type="PANTHER" id="PTHR12072">
    <property type="entry name" value="CWF19, CELL CYCLE CONTROL PROTEIN"/>
    <property type="match status" value="1"/>
</dbReference>
<keyword evidence="4" id="KW-1185">Reference proteome</keyword>
<accession>A0AA88XIN1</accession>